<organism evidence="2 3">
    <name type="scientific">Shewanella jiangmenensis</name>
    <dbReference type="NCBI Taxonomy" id="2837387"/>
    <lineage>
        <taxon>Bacteria</taxon>
        <taxon>Pseudomonadati</taxon>
        <taxon>Pseudomonadota</taxon>
        <taxon>Gammaproteobacteria</taxon>
        <taxon>Alteromonadales</taxon>
        <taxon>Shewanellaceae</taxon>
        <taxon>Shewanella</taxon>
    </lineage>
</organism>
<keyword evidence="1" id="KW-0812">Transmembrane</keyword>
<reference evidence="2 3" key="1">
    <citation type="submission" date="2021-05" db="EMBL/GenBank/DDBJ databases">
        <title>Shewanella sp. JM162201.</title>
        <authorList>
            <person name="Xu S."/>
            <person name="Li A."/>
        </authorList>
    </citation>
    <scope>NUCLEOTIDE SEQUENCE [LARGE SCALE GENOMIC DNA]</scope>
    <source>
        <strain evidence="2 3">JM162201</strain>
    </source>
</reference>
<proteinExistence type="predicted"/>
<gene>
    <name evidence="2" type="ORF">KJI95_07855</name>
</gene>
<feature type="transmembrane region" description="Helical" evidence="1">
    <location>
        <begin position="136"/>
        <end position="156"/>
    </location>
</feature>
<keyword evidence="3" id="KW-1185">Reference proteome</keyword>
<evidence type="ECO:0000256" key="1">
    <source>
        <dbReference type="SAM" id="Phobius"/>
    </source>
</evidence>
<accession>A0ABS5V1V2</accession>
<keyword evidence="1" id="KW-0472">Membrane</keyword>
<dbReference type="EMBL" id="JAHEPS010000002">
    <property type="protein sequence ID" value="MBT1444441.1"/>
    <property type="molecule type" value="Genomic_DNA"/>
</dbReference>
<name>A0ABS5V1V2_9GAMM</name>
<keyword evidence="1" id="KW-1133">Transmembrane helix</keyword>
<feature type="transmembrane region" description="Helical" evidence="1">
    <location>
        <begin position="6"/>
        <end position="23"/>
    </location>
</feature>
<dbReference type="Proteomes" id="UP001195903">
    <property type="component" value="Unassembled WGS sequence"/>
</dbReference>
<sequence>MMGKTSFLLASAVIYTAAWWLAVLYGKQSLLWLSLLLVAHFVLSPSRLRDFQLMPLALVGMTMDTLLMYAGVLHFAATPVWLMLLWLHFVLALEHSLAWLGRLPLWAQVFAGVSGGAGSYLAGAELGAVSLPLGNLMSFLLLSCLWGALIPGYFLLRRRIAGNEELPWPKN</sequence>
<protein>
    <submittedName>
        <fullName evidence="2">DUF2878 family protein</fullName>
    </submittedName>
</protein>
<dbReference type="InterPro" id="IPR021306">
    <property type="entry name" value="DUF2878"/>
</dbReference>
<evidence type="ECO:0000313" key="2">
    <source>
        <dbReference type="EMBL" id="MBT1444441.1"/>
    </source>
</evidence>
<dbReference type="Pfam" id="PF11086">
    <property type="entry name" value="DUF2878"/>
    <property type="match status" value="1"/>
</dbReference>
<evidence type="ECO:0000313" key="3">
    <source>
        <dbReference type="Proteomes" id="UP001195903"/>
    </source>
</evidence>
<dbReference type="RefSeq" id="WP_214506627.1">
    <property type="nucleotide sequence ID" value="NZ_JAHEPS010000002.1"/>
</dbReference>
<comment type="caution">
    <text evidence="2">The sequence shown here is derived from an EMBL/GenBank/DDBJ whole genome shotgun (WGS) entry which is preliminary data.</text>
</comment>
<feature type="transmembrane region" description="Helical" evidence="1">
    <location>
        <begin position="105"/>
        <end position="124"/>
    </location>
</feature>
<feature type="transmembrane region" description="Helical" evidence="1">
    <location>
        <begin position="68"/>
        <end position="93"/>
    </location>
</feature>